<gene>
    <name evidence="12" type="primary">tmk</name>
    <name evidence="14" type="ORF">DES32_3129</name>
</gene>
<accession>A0A3D9YL02</accession>
<dbReference type="PANTHER" id="PTHR10344">
    <property type="entry name" value="THYMIDYLATE KINASE"/>
    <property type="match status" value="1"/>
</dbReference>
<proteinExistence type="inferred from homology"/>
<keyword evidence="8 12" id="KW-0067">ATP-binding</keyword>
<name>A0A3D9YL02_9HYPH</name>
<evidence type="ECO:0000313" key="14">
    <source>
        <dbReference type="EMBL" id="REF83214.1"/>
    </source>
</evidence>
<feature type="domain" description="Thymidylate kinase-like" evidence="13">
    <location>
        <begin position="16"/>
        <end position="209"/>
    </location>
</feature>
<dbReference type="GO" id="GO:0005829">
    <property type="term" value="C:cytosol"/>
    <property type="evidence" value="ECO:0007669"/>
    <property type="project" value="TreeGrafter"/>
</dbReference>
<feature type="binding site" evidence="12">
    <location>
        <begin position="18"/>
        <end position="25"/>
    </location>
    <ligand>
        <name>ATP</name>
        <dbReference type="ChEBI" id="CHEBI:30616"/>
    </ligand>
</feature>
<keyword evidence="4 12" id="KW-0808">Transferase</keyword>
<evidence type="ECO:0000256" key="10">
    <source>
        <dbReference type="ARBA" id="ARBA00048743"/>
    </source>
</evidence>
<dbReference type="Pfam" id="PF02223">
    <property type="entry name" value="Thymidylate_kin"/>
    <property type="match status" value="1"/>
</dbReference>
<keyword evidence="7 12" id="KW-0418">Kinase</keyword>
<evidence type="ECO:0000256" key="8">
    <source>
        <dbReference type="ARBA" id="ARBA00022840"/>
    </source>
</evidence>
<protein>
    <recommendedName>
        <fullName evidence="3 12">Thymidylate kinase</fullName>
        <ecNumber evidence="2 12">2.7.4.9</ecNumber>
    </recommendedName>
    <alternativeName>
        <fullName evidence="9 12">dTMP kinase</fullName>
    </alternativeName>
</protein>
<dbReference type="RefSeq" id="WP_115837713.1">
    <property type="nucleotide sequence ID" value="NZ_CP025086.1"/>
</dbReference>
<dbReference type="NCBIfam" id="TIGR00041">
    <property type="entry name" value="DTMP_kinase"/>
    <property type="match status" value="1"/>
</dbReference>
<dbReference type="InterPro" id="IPR027417">
    <property type="entry name" value="P-loop_NTPase"/>
</dbReference>
<comment type="catalytic activity">
    <reaction evidence="10 12">
        <text>dTMP + ATP = dTDP + ADP</text>
        <dbReference type="Rhea" id="RHEA:13517"/>
        <dbReference type="ChEBI" id="CHEBI:30616"/>
        <dbReference type="ChEBI" id="CHEBI:58369"/>
        <dbReference type="ChEBI" id="CHEBI:63528"/>
        <dbReference type="ChEBI" id="CHEBI:456216"/>
        <dbReference type="EC" id="2.7.4.9"/>
    </reaction>
</comment>
<dbReference type="PROSITE" id="PS01331">
    <property type="entry name" value="THYMIDYLATE_KINASE"/>
    <property type="match status" value="1"/>
</dbReference>
<keyword evidence="5 12" id="KW-0545">Nucleotide biosynthesis</keyword>
<evidence type="ECO:0000256" key="12">
    <source>
        <dbReference type="HAMAP-Rule" id="MF_00165"/>
    </source>
</evidence>
<evidence type="ECO:0000256" key="1">
    <source>
        <dbReference type="ARBA" id="ARBA00009776"/>
    </source>
</evidence>
<comment type="similarity">
    <text evidence="1 12">Belongs to the thymidylate kinase family.</text>
</comment>
<evidence type="ECO:0000259" key="13">
    <source>
        <dbReference type="Pfam" id="PF02223"/>
    </source>
</evidence>
<dbReference type="FunFam" id="3.40.50.300:FF:000225">
    <property type="entry name" value="Thymidylate kinase"/>
    <property type="match status" value="1"/>
</dbReference>
<evidence type="ECO:0000256" key="4">
    <source>
        <dbReference type="ARBA" id="ARBA00022679"/>
    </source>
</evidence>
<dbReference type="GO" id="GO:0006233">
    <property type="term" value="P:dTDP biosynthetic process"/>
    <property type="evidence" value="ECO:0007669"/>
    <property type="project" value="InterPro"/>
</dbReference>
<dbReference type="CDD" id="cd01672">
    <property type="entry name" value="TMPK"/>
    <property type="match status" value="1"/>
</dbReference>
<dbReference type="HAMAP" id="MF_00165">
    <property type="entry name" value="Thymidylate_kinase"/>
    <property type="match status" value="1"/>
</dbReference>
<dbReference type="Gene3D" id="3.40.50.300">
    <property type="entry name" value="P-loop containing nucleotide triphosphate hydrolases"/>
    <property type="match status" value="1"/>
</dbReference>
<sequence>MSHDARLPKRGTFITLEGGEGVGKSTQVRYLVARLQARGIKAIPTREPGGSPGAEILRDILLSGMIKDLGPKAEAIIFAAARMDHIDHTIAPALAAGTWVICDRFADSTRAYQGALGGLDPGFLRALERVTVADTRPDLTLILDLPADVGLARAAQRRGAAEASDRFEGEGLAFHEALRKAYLAIAAAEPERCVVVDASQSEEEVAQAIWDTISHRLFDAEPAMQAEALHGA</sequence>
<dbReference type="GO" id="GO:0006235">
    <property type="term" value="P:dTTP biosynthetic process"/>
    <property type="evidence" value="ECO:0007669"/>
    <property type="project" value="UniProtKB-UniRule"/>
</dbReference>
<evidence type="ECO:0000256" key="7">
    <source>
        <dbReference type="ARBA" id="ARBA00022777"/>
    </source>
</evidence>
<evidence type="ECO:0000256" key="6">
    <source>
        <dbReference type="ARBA" id="ARBA00022741"/>
    </source>
</evidence>
<dbReference type="GO" id="GO:0005524">
    <property type="term" value="F:ATP binding"/>
    <property type="evidence" value="ECO:0007669"/>
    <property type="project" value="UniProtKB-UniRule"/>
</dbReference>
<evidence type="ECO:0000256" key="5">
    <source>
        <dbReference type="ARBA" id="ARBA00022727"/>
    </source>
</evidence>
<dbReference type="SUPFAM" id="SSF52540">
    <property type="entry name" value="P-loop containing nucleoside triphosphate hydrolases"/>
    <property type="match status" value="1"/>
</dbReference>
<dbReference type="InterPro" id="IPR039430">
    <property type="entry name" value="Thymidylate_kin-like_dom"/>
</dbReference>
<keyword evidence="15" id="KW-1185">Reference proteome</keyword>
<comment type="caution">
    <text evidence="14">The sequence shown here is derived from an EMBL/GenBank/DDBJ whole genome shotgun (WGS) entry which is preliminary data.</text>
</comment>
<evidence type="ECO:0000256" key="9">
    <source>
        <dbReference type="ARBA" id="ARBA00029962"/>
    </source>
</evidence>
<dbReference type="EMBL" id="QUMO01000006">
    <property type="protein sequence ID" value="REF83214.1"/>
    <property type="molecule type" value="Genomic_DNA"/>
</dbReference>
<dbReference type="OrthoDB" id="9774907at2"/>
<reference evidence="14 15" key="1">
    <citation type="submission" date="2018-08" db="EMBL/GenBank/DDBJ databases">
        <title>Genomic Encyclopedia of Type Strains, Phase IV (KMG-IV): sequencing the most valuable type-strain genomes for metagenomic binning, comparative biology and taxonomic classification.</title>
        <authorList>
            <person name="Goeker M."/>
        </authorList>
    </citation>
    <scope>NUCLEOTIDE SEQUENCE [LARGE SCALE GENOMIC DNA]</scope>
    <source>
        <strain evidence="14 15">BW863</strain>
    </source>
</reference>
<keyword evidence="6 12" id="KW-0547">Nucleotide-binding</keyword>
<dbReference type="EC" id="2.7.4.9" evidence="2 12"/>
<dbReference type="PANTHER" id="PTHR10344:SF4">
    <property type="entry name" value="UMP-CMP KINASE 2, MITOCHONDRIAL"/>
    <property type="match status" value="1"/>
</dbReference>
<comment type="function">
    <text evidence="11 12">Phosphorylation of dTMP to form dTDP in both de novo and salvage pathways of dTTP synthesis.</text>
</comment>
<dbReference type="InterPro" id="IPR018095">
    <property type="entry name" value="Thymidylate_kin_CS"/>
</dbReference>
<dbReference type="InterPro" id="IPR018094">
    <property type="entry name" value="Thymidylate_kinase"/>
</dbReference>
<organism evidence="14 15">
    <name type="scientific">Methylovirgula ligni</name>
    <dbReference type="NCBI Taxonomy" id="569860"/>
    <lineage>
        <taxon>Bacteria</taxon>
        <taxon>Pseudomonadati</taxon>
        <taxon>Pseudomonadota</taxon>
        <taxon>Alphaproteobacteria</taxon>
        <taxon>Hyphomicrobiales</taxon>
        <taxon>Beijerinckiaceae</taxon>
        <taxon>Methylovirgula</taxon>
    </lineage>
</organism>
<dbReference type="GO" id="GO:0006227">
    <property type="term" value="P:dUDP biosynthetic process"/>
    <property type="evidence" value="ECO:0007669"/>
    <property type="project" value="TreeGrafter"/>
</dbReference>
<evidence type="ECO:0000256" key="2">
    <source>
        <dbReference type="ARBA" id="ARBA00012980"/>
    </source>
</evidence>
<evidence type="ECO:0000256" key="11">
    <source>
        <dbReference type="ARBA" id="ARBA00057735"/>
    </source>
</evidence>
<dbReference type="AlphaFoldDB" id="A0A3D9YL02"/>
<evidence type="ECO:0000313" key="15">
    <source>
        <dbReference type="Proteomes" id="UP000256900"/>
    </source>
</evidence>
<dbReference type="GO" id="GO:0004798">
    <property type="term" value="F:dTMP kinase activity"/>
    <property type="evidence" value="ECO:0007669"/>
    <property type="project" value="UniProtKB-UniRule"/>
</dbReference>
<dbReference type="Proteomes" id="UP000256900">
    <property type="component" value="Unassembled WGS sequence"/>
</dbReference>
<evidence type="ECO:0000256" key="3">
    <source>
        <dbReference type="ARBA" id="ARBA00017144"/>
    </source>
</evidence>